<dbReference type="AlphaFoldDB" id="A0A9D2SGD2"/>
<dbReference type="Proteomes" id="UP000826793">
    <property type="component" value="Unassembled WGS sequence"/>
</dbReference>
<reference evidence="2" key="1">
    <citation type="journal article" date="2021" name="PeerJ">
        <title>Extensive microbial diversity within the chicken gut microbiome revealed by metagenomics and culture.</title>
        <authorList>
            <person name="Gilroy R."/>
            <person name="Ravi A."/>
            <person name="Getino M."/>
            <person name="Pursley I."/>
            <person name="Horton D.L."/>
            <person name="Alikhan N.F."/>
            <person name="Baker D."/>
            <person name="Gharbi K."/>
            <person name="Hall N."/>
            <person name="Watson M."/>
            <person name="Adriaenssens E.M."/>
            <person name="Foster-Nyarko E."/>
            <person name="Jarju S."/>
            <person name="Secka A."/>
            <person name="Antonio M."/>
            <person name="Oren A."/>
            <person name="Chaudhuri R.R."/>
            <person name="La Ragione R."/>
            <person name="Hildebrand F."/>
            <person name="Pallen M.J."/>
        </authorList>
    </citation>
    <scope>NUCLEOTIDE SEQUENCE</scope>
    <source>
        <strain evidence="2">CHK185-1770</strain>
    </source>
</reference>
<evidence type="ECO:0000256" key="1">
    <source>
        <dbReference type="SAM" id="MobiDB-lite"/>
    </source>
</evidence>
<name>A0A9D2SGD2_9FIRM</name>
<organism evidence="2 3">
    <name type="scientific">Candidatus Acutalibacter pullicola</name>
    <dbReference type="NCBI Taxonomy" id="2838417"/>
    <lineage>
        <taxon>Bacteria</taxon>
        <taxon>Bacillati</taxon>
        <taxon>Bacillota</taxon>
        <taxon>Clostridia</taxon>
        <taxon>Eubacteriales</taxon>
        <taxon>Acutalibacteraceae</taxon>
        <taxon>Acutalibacter</taxon>
    </lineage>
</organism>
<protein>
    <submittedName>
        <fullName evidence="2">Uncharacterized protein</fullName>
    </submittedName>
</protein>
<feature type="region of interest" description="Disordered" evidence="1">
    <location>
        <begin position="34"/>
        <end position="86"/>
    </location>
</feature>
<feature type="compositionally biased region" description="Basic and acidic residues" evidence="1">
    <location>
        <begin position="35"/>
        <end position="83"/>
    </location>
</feature>
<comment type="caution">
    <text evidence="2">The sequence shown here is derived from an EMBL/GenBank/DDBJ whole genome shotgun (WGS) entry which is preliminary data.</text>
</comment>
<evidence type="ECO:0000313" key="3">
    <source>
        <dbReference type="Proteomes" id="UP000826793"/>
    </source>
</evidence>
<reference evidence="2" key="2">
    <citation type="submission" date="2021-04" db="EMBL/GenBank/DDBJ databases">
        <authorList>
            <person name="Gilroy R."/>
        </authorList>
    </citation>
    <scope>NUCLEOTIDE SEQUENCE</scope>
    <source>
        <strain evidence="2">CHK185-1770</strain>
    </source>
</reference>
<gene>
    <name evidence="2" type="ORF">H9710_07160</name>
</gene>
<dbReference type="Gene3D" id="1.20.5.340">
    <property type="match status" value="1"/>
</dbReference>
<sequence>MDYTKESLERVSFQTRGKWYLAEQVDAFLDELSDSVERDAQTTSQWRRERDDLRKEKERLQQERDALRQENARLKKEREEARAGEQAALTQLQAVQEKLAASPGEERRRRVCQDLEQERDQLISDIKALRSYRETCRKAVEEDARALLRQVERLPSEKLL</sequence>
<accession>A0A9D2SGD2</accession>
<dbReference type="EMBL" id="DWXG01000054">
    <property type="protein sequence ID" value="HJB98342.1"/>
    <property type="molecule type" value="Genomic_DNA"/>
</dbReference>
<proteinExistence type="predicted"/>
<evidence type="ECO:0000313" key="2">
    <source>
        <dbReference type="EMBL" id="HJB98342.1"/>
    </source>
</evidence>